<dbReference type="PANTHER" id="PTHR23501:SF92">
    <property type="entry name" value="GLUTATHIONE EXCHANGER 1-RELATED"/>
    <property type="match status" value="1"/>
</dbReference>
<evidence type="ECO:0000256" key="2">
    <source>
        <dbReference type="ARBA" id="ARBA00022448"/>
    </source>
</evidence>
<feature type="transmembrane region" description="Helical" evidence="8">
    <location>
        <begin position="263"/>
        <end position="284"/>
    </location>
</feature>
<dbReference type="InterPro" id="IPR036259">
    <property type="entry name" value="MFS_trans_sf"/>
</dbReference>
<evidence type="ECO:0000256" key="7">
    <source>
        <dbReference type="SAM" id="MobiDB-lite"/>
    </source>
</evidence>
<dbReference type="Pfam" id="PF06609">
    <property type="entry name" value="TRI12"/>
    <property type="match status" value="1"/>
</dbReference>
<dbReference type="SUPFAM" id="SSF103473">
    <property type="entry name" value="MFS general substrate transporter"/>
    <property type="match status" value="1"/>
</dbReference>
<comment type="subcellular location">
    <subcellularLocation>
        <location evidence="1">Endomembrane system</location>
        <topology evidence="1">Multi-pass membrane protein</topology>
    </subcellularLocation>
</comment>
<feature type="transmembrane region" description="Helical" evidence="8">
    <location>
        <begin position="338"/>
        <end position="355"/>
    </location>
</feature>
<feature type="transmembrane region" description="Helical" evidence="8">
    <location>
        <begin position="296"/>
        <end position="318"/>
    </location>
</feature>
<dbReference type="EMBL" id="AP028213">
    <property type="protein sequence ID" value="BEI89188.1"/>
    <property type="molecule type" value="Genomic_DNA"/>
</dbReference>
<reference evidence="9" key="1">
    <citation type="journal article" date="2023" name="BMC Genomics">
        <title>Chromosome-level genome assemblies of Cutaneotrichosporon spp. (Trichosporonales, Basidiomycota) reveal imbalanced evolution between nucleotide sequences and chromosome synteny.</title>
        <authorList>
            <person name="Kobayashi Y."/>
            <person name="Kayamori A."/>
            <person name="Aoki K."/>
            <person name="Shiwa Y."/>
            <person name="Matsutani M."/>
            <person name="Fujita N."/>
            <person name="Sugita T."/>
            <person name="Iwasaki W."/>
            <person name="Tanaka N."/>
            <person name="Takashima M."/>
        </authorList>
    </citation>
    <scope>NUCLEOTIDE SEQUENCE</scope>
    <source>
        <strain evidence="9">HIS019</strain>
    </source>
</reference>
<feature type="transmembrane region" description="Helical" evidence="8">
    <location>
        <begin position="117"/>
        <end position="139"/>
    </location>
</feature>
<evidence type="ECO:0008006" key="11">
    <source>
        <dbReference type="Google" id="ProtNLM"/>
    </source>
</evidence>
<evidence type="ECO:0000256" key="6">
    <source>
        <dbReference type="ARBA" id="ARBA00023136"/>
    </source>
</evidence>
<keyword evidence="2" id="KW-0813">Transport</keyword>
<feature type="compositionally biased region" description="Basic and acidic residues" evidence="7">
    <location>
        <begin position="601"/>
        <end position="624"/>
    </location>
</feature>
<dbReference type="Proteomes" id="UP001233271">
    <property type="component" value="Chromosome 2"/>
</dbReference>
<feature type="transmembrane region" description="Helical" evidence="8">
    <location>
        <begin position="182"/>
        <end position="201"/>
    </location>
</feature>
<dbReference type="KEGG" id="ccac:CcaHIS019_0205500"/>
<sequence>MVKNETERQRGDDQVVLHAHDAHDGDTESIMAVDKDSPGVRRIEAIVSTWTTKDRVYFLSALVVMTYARSLAASLMGTYQSHALNDMGEAGRAGMVRTVRQVLTATTLPITAKLSDYVGRTFILTMTAICWIIGPAIVASSNDLGTYLPGFLIYTLGHVCGNILSYALAVDTTTLRNRLFMQFVYIFPSVINVWSSGVIAAKFVNGVGWRWGAGMWSIAAPICTLGVMAVFAWGSFRARRLGLMRGIPSAWGLFTSAKRWKHLFWVMDIPGLFFLAASLALILLPLSLGGGVAAKWRSAQCIVPLVVGVLCLPMFALWELKWARHPIFPFKHMKDRHVMIILILSLVKAIAGGTRDSYLYFTLIVSFNQGVEGATRINTLEGFAGSLTLIFVAFIVRKYRVVKPLIIAGTVLQTVAQGMLIHFRGGYGKSQLVGLIAGEILEGIGNGLSSHPSLVAMQAKLGHEHALLVTSCWSVGSQAGGGIAAAISGAIWTQLMPGKLLAGLQAAGVPNAAKVAQSVFKSPLTFVKENPPYSIGREAIVPAYRDVQKILCIIGVVLMGIMLPLTFLIDNVSLDDRNTLAKESESDSSDEPEPRNLNSEGVDHRRELNTFPEDEKPGVSDSKA</sequence>
<name>A0AA48IFH4_9TREE</name>
<keyword evidence="3 8" id="KW-0812">Transmembrane</keyword>
<evidence type="ECO:0000313" key="9">
    <source>
        <dbReference type="EMBL" id="BEI89188.1"/>
    </source>
</evidence>
<gene>
    <name evidence="9" type="ORF">CcaverHIS019_0205500</name>
</gene>
<proteinExistence type="predicted"/>
<evidence type="ECO:0000256" key="1">
    <source>
        <dbReference type="ARBA" id="ARBA00004127"/>
    </source>
</evidence>
<dbReference type="InterPro" id="IPR010573">
    <property type="entry name" value="MFS_Str1/Tri12-like"/>
</dbReference>
<accession>A0AA48IFH4</accession>
<evidence type="ECO:0000256" key="8">
    <source>
        <dbReference type="SAM" id="Phobius"/>
    </source>
</evidence>
<dbReference type="GeneID" id="85493059"/>
<feature type="region of interest" description="Disordered" evidence="7">
    <location>
        <begin position="580"/>
        <end position="624"/>
    </location>
</feature>
<keyword evidence="10" id="KW-1185">Reference proteome</keyword>
<feature type="transmembrane region" description="Helical" evidence="8">
    <location>
        <begin position="213"/>
        <end position="236"/>
    </location>
</feature>
<evidence type="ECO:0000256" key="3">
    <source>
        <dbReference type="ARBA" id="ARBA00022692"/>
    </source>
</evidence>
<protein>
    <recommendedName>
        <fullName evidence="11">Siderochrome-iron transporter</fullName>
    </recommendedName>
</protein>
<dbReference type="GO" id="GO:0012505">
    <property type="term" value="C:endomembrane system"/>
    <property type="evidence" value="ECO:0007669"/>
    <property type="project" value="UniProtKB-SubCell"/>
</dbReference>
<evidence type="ECO:0000256" key="5">
    <source>
        <dbReference type="ARBA" id="ARBA00023065"/>
    </source>
</evidence>
<dbReference type="GO" id="GO:0006811">
    <property type="term" value="P:monoatomic ion transport"/>
    <property type="evidence" value="ECO:0007669"/>
    <property type="project" value="UniProtKB-KW"/>
</dbReference>
<dbReference type="GO" id="GO:0022857">
    <property type="term" value="F:transmembrane transporter activity"/>
    <property type="evidence" value="ECO:0007669"/>
    <property type="project" value="InterPro"/>
</dbReference>
<organism evidence="9 10">
    <name type="scientific">Cutaneotrichosporon cavernicola</name>
    <dbReference type="NCBI Taxonomy" id="279322"/>
    <lineage>
        <taxon>Eukaryota</taxon>
        <taxon>Fungi</taxon>
        <taxon>Dikarya</taxon>
        <taxon>Basidiomycota</taxon>
        <taxon>Agaricomycotina</taxon>
        <taxon>Tremellomycetes</taxon>
        <taxon>Trichosporonales</taxon>
        <taxon>Trichosporonaceae</taxon>
        <taxon>Cutaneotrichosporon</taxon>
    </lineage>
</organism>
<keyword evidence="4 8" id="KW-1133">Transmembrane helix</keyword>
<evidence type="ECO:0000256" key="4">
    <source>
        <dbReference type="ARBA" id="ARBA00022989"/>
    </source>
</evidence>
<dbReference type="AlphaFoldDB" id="A0AA48IFH4"/>
<keyword evidence="6 8" id="KW-0472">Membrane</keyword>
<dbReference type="PANTHER" id="PTHR23501">
    <property type="entry name" value="MAJOR FACILITATOR SUPERFAMILY"/>
    <property type="match status" value="1"/>
</dbReference>
<keyword evidence="5" id="KW-0406">Ion transport</keyword>
<dbReference type="GO" id="GO:0005886">
    <property type="term" value="C:plasma membrane"/>
    <property type="evidence" value="ECO:0007669"/>
    <property type="project" value="TreeGrafter"/>
</dbReference>
<evidence type="ECO:0000313" key="10">
    <source>
        <dbReference type="Proteomes" id="UP001233271"/>
    </source>
</evidence>
<dbReference type="RefSeq" id="XP_060454454.1">
    <property type="nucleotide sequence ID" value="XM_060597574.1"/>
</dbReference>
<feature type="transmembrane region" description="Helical" evidence="8">
    <location>
        <begin position="550"/>
        <end position="569"/>
    </location>
</feature>
<dbReference type="Gene3D" id="1.20.1250.20">
    <property type="entry name" value="MFS general substrate transporter like domains"/>
    <property type="match status" value="1"/>
</dbReference>
<feature type="transmembrane region" description="Helical" evidence="8">
    <location>
        <begin position="375"/>
        <end position="396"/>
    </location>
</feature>
<feature type="transmembrane region" description="Helical" evidence="8">
    <location>
        <begin position="151"/>
        <end position="170"/>
    </location>
</feature>